<evidence type="ECO:0000259" key="1">
    <source>
        <dbReference type="Pfam" id="PF04754"/>
    </source>
</evidence>
<protein>
    <recommendedName>
        <fullName evidence="1">Transposase (putative) YhgA-like domain-containing protein</fullName>
    </recommendedName>
</protein>
<accession>A0ABC8B1Z9</accession>
<name>A0ABC8B1Z9_9NOCA</name>
<proteinExistence type="predicted"/>
<dbReference type="EMBL" id="CP017839">
    <property type="protein sequence ID" value="APB00509.1"/>
    <property type="molecule type" value="Genomic_DNA"/>
</dbReference>
<evidence type="ECO:0000313" key="2">
    <source>
        <dbReference type="EMBL" id="APB00509.1"/>
    </source>
</evidence>
<feature type="domain" description="Transposase (putative) YhgA-like" evidence="1">
    <location>
        <begin position="8"/>
        <end position="194"/>
    </location>
</feature>
<organism evidence="2 3">
    <name type="scientific">Nocardia seriolae</name>
    <dbReference type="NCBI Taxonomy" id="37332"/>
    <lineage>
        <taxon>Bacteria</taxon>
        <taxon>Bacillati</taxon>
        <taxon>Actinomycetota</taxon>
        <taxon>Actinomycetes</taxon>
        <taxon>Mycobacteriales</taxon>
        <taxon>Nocardiaceae</taxon>
        <taxon>Nocardia</taxon>
    </lineage>
</organism>
<dbReference type="Proteomes" id="UP000180166">
    <property type="component" value="Chromosome"/>
</dbReference>
<dbReference type="PANTHER" id="PTHR34611:SF2">
    <property type="entry name" value="INACTIVE RECOMBINATION-PROMOTING NUCLEASE-LIKE PROTEIN RPNE-RELATED"/>
    <property type="match status" value="1"/>
</dbReference>
<gene>
    <name evidence="2" type="ORF">NS506_06473</name>
</gene>
<evidence type="ECO:0000313" key="3">
    <source>
        <dbReference type="Proteomes" id="UP000180166"/>
    </source>
</evidence>
<dbReference type="KEGG" id="nsr:NS506_06473"/>
<dbReference type="AlphaFoldDB" id="A0ABC8B1Z9"/>
<dbReference type="RefSeq" id="WP_033086081.1">
    <property type="nucleotide sequence ID" value="NZ_AP017900.1"/>
</dbReference>
<dbReference type="PANTHER" id="PTHR34611">
    <property type="match status" value="1"/>
</dbReference>
<dbReference type="InterPro" id="IPR006842">
    <property type="entry name" value="Transposase_31"/>
</dbReference>
<dbReference type="Pfam" id="PF04754">
    <property type="entry name" value="Transposase_31"/>
    <property type="match status" value="1"/>
</dbReference>
<dbReference type="GeneID" id="93373636"/>
<reference evidence="2 3" key="1">
    <citation type="submission" date="2016-10" db="EMBL/GenBank/DDBJ databases">
        <title>Genome sequence of Nocardia seriolae strain EM150506, isolated from Anguila japonica.</title>
        <authorList>
            <person name="Han H.-J."/>
        </authorList>
    </citation>
    <scope>NUCLEOTIDE SEQUENCE [LARGE SCALE GENOMIC DNA]</scope>
    <source>
        <strain evidence="2 3">EM150506</strain>
    </source>
</reference>
<dbReference type="InterPro" id="IPR051699">
    <property type="entry name" value="Rpn/YhgA-like_nuclease"/>
</dbReference>
<sequence length="329" mass="36700">MADQPNNWHDAYFRRVMEKRENAAGELRAVLSPAMVACIEWETLELQHCSFVSSELSSRISDLLFSARVTGHEAFIYVLIEHQSQPHPLMPFRMLEYMVRIWNRYIKENPKADTLPAVIPVVVYASPDGRRWNKPTELADLIDIDAATRAVFVEYLPALRFLLDDLTTEPLPAILARDQPSEARTMVALLKTAPGNRYLGEVLKLLLPDLAAILARFDGKDELLSVVTYIRNVSEISESDLGSVIGQLGPQAKEAIMTTADRLRAEGRAQGIAEGKAEERVEMLIELLSIKFGALTDQTVAAVRSADAEALRAWSARVLTANSLAEVFR</sequence>